<comment type="cofactor">
    <cofactor evidence="1">
        <name>FAD</name>
        <dbReference type="ChEBI" id="CHEBI:57692"/>
    </cofactor>
</comment>
<dbReference type="RefSeq" id="WP_345607586.1">
    <property type="nucleotide sequence ID" value="NZ_BAABJO010000019.1"/>
</dbReference>
<dbReference type="InterPro" id="IPR051169">
    <property type="entry name" value="NADH-Q_oxidoreductase"/>
</dbReference>
<gene>
    <name evidence="7" type="ORF">GCM10023320_48370</name>
</gene>
<evidence type="ECO:0000256" key="4">
    <source>
        <dbReference type="ARBA" id="ARBA00022827"/>
    </source>
</evidence>
<dbReference type="PRINTS" id="PR00368">
    <property type="entry name" value="FADPNR"/>
</dbReference>
<comment type="similarity">
    <text evidence="2">Belongs to the NADH dehydrogenase family.</text>
</comment>
<dbReference type="Gene3D" id="3.50.50.100">
    <property type="match status" value="1"/>
</dbReference>
<dbReference type="PANTHER" id="PTHR42913">
    <property type="entry name" value="APOPTOSIS-INDUCING FACTOR 1"/>
    <property type="match status" value="1"/>
</dbReference>
<keyword evidence="3" id="KW-0285">Flavoprotein</keyword>
<dbReference type="PANTHER" id="PTHR42913:SF3">
    <property type="entry name" value="64 KDA MITOCHONDRIAL NADH DEHYDROGENASE (EUROFUNG)"/>
    <property type="match status" value="1"/>
</dbReference>
<comment type="caution">
    <text evidence="7">The sequence shown here is derived from an EMBL/GenBank/DDBJ whole genome shotgun (WGS) entry which is preliminary data.</text>
</comment>
<dbReference type="EMBL" id="BAABJO010000019">
    <property type="protein sequence ID" value="GAA5128804.1"/>
    <property type="molecule type" value="Genomic_DNA"/>
</dbReference>
<evidence type="ECO:0000313" key="7">
    <source>
        <dbReference type="EMBL" id="GAA5128804.1"/>
    </source>
</evidence>
<reference evidence="8" key="1">
    <citation type="journal article" date="2019" name="Int. J. Syst. Evol. Microbiol.">
        <title>The Global Catalogue of Microorganisms (GCM) 10K type strain sequencing project: providing services to taxonomists for standard genome sequencing and annotation.</title>
        <authorList>
            <consortium name="The Broad Institute Genomics Platform"/>
            <consortium name="The Broad Institute Genome Sequencing Center for Infectious Disease"/>
            <person name="Wu L."/>
            <person name="Ma J."/>
        </authorList>
    </citation>
    <scope>NUCLEOTIDE SEQUENCE [LARGE SCALE GENOMIC DNA]</scope>
    <source>
        <strain evidence="8">JCM 18302</strain>
    </source>
</reference>
<keyword evidence="4" id="KW-0274">FAD</keyword>
<accession>A0ABP9NNV9</accession>
<name>A0ABP9NNV9_9PSEU</name>
<evidence type="ECO:0000256" key="3">
    <source>
        <dbReference type="ARBA" id="ARBA00022630"/>
    </source>
</evidence>
<keyword evidence="5" id="KW-0560">Oxidoreductase</keyword>
<dbReference type="SUPFAM" id="SSF51905">
    <property type="entry name" value="FAD/NAD(P)-binding domain"/>
    <property type="match status" value="2"/>
</dbReference>
<evidence type="ECO:0000313" key="8">
    <source>
        <dbReference type="Proteomes" id="UP001500804"/>
    </source>
</evidence>
<evidence type="ECO:0000259" key="6">
    <source>
        <dbReference type="Pfam" id="PF07992"/>
    </source>
</evidence>
<dbReference type="Proteomes" id="UP001500804">
    <property type="component" value="Unassembled WGS sequence"/>
</dbReference>
<dbReference type="InterPro" id="IPR023753">
    <property type="entry name" value="FAD/NAD-binding_dom"/>
</dbReference>
<proteinExistence type="inferred from homology"/>
<protein>
    <submittedName>
        <fullName evidence="7">NAD(P)/FAD-dependent oxidoreductase</fullName>
    </submittedName>
</protein>
<evidence type="ECO:0000256" key="5">
    <source>
        <dbReference type="ARBA" id="ARBA00023002"/>
    </source>
</evidence>
<sequence length="384" mass="40742">MPRIVIIGGGFAGVWSAAGAALARGDADLRITLVAPNEHLVLRPRLYEPEPDLATVELRRILEPIGVEHVRATVSTIDTEHRVVVADGREIGYDRLVLAAGSRLVRPEGLPGAERLFDIDTLDGARRLTEHLRGREGYSVVVAGAGFVGLEAATALADRGRVLLVDRADVVGHQLGPGPRAEIESALDELGIERRLGTTVTEVGDGYAVLSDGSRVDADAVVWSVGLRASDLTRQIADELDHLGRVPVDRHLRARPEVFVAGDTAAAALDAEHTVMQACQHATPLGKVAGYNAAADLLGIVPREFTPGPYVTCLDLGGAGGIFTRGWDRRVMASGADGGEIKRRINLAIHPPVDDADAILAAADRVRVELPFFPRAEDDEGAAA</sequence>
<evidence type="ECO:0000256" key="1">
    <source>
        <dbReference type="ARBA" id="ARBA00001974"/>
    </source>
</evidence>
<feature type="domain" description="FAD/NAD(P)-binding" evidence="6">
    <location>
        <begin position="3"/>
        <end position="282"/>
    </location>
</feature>
<keyword evidence="8" id="KW-1185">Reference proteome</keyword>
<dbReference type="Pfam" id="PF07992">
    <property type="entry name" value="Pyr_redox_2"/>
    <property type="match status" value="1"/>
</dbReference>
<evidence type="ECO:0000256" key="2">
    <source>
        <dbReference type="ARBA" id="ARBA00005272"/>
    </source>
</evidence>
<dbReference type="InterPro" id="IPR036188">
    <property type="entry name" value="FAD/NAD-bd_sf"/>
</dbReference>
<organism evidence="7 8">
    <name type="scientific">Pseudonocardia adelaidensis</name>
    <dbReference type="NCBI Taxonomy" id="648754"/>
    <lineage>
        <taxon>Bacteria</taxon>
        <taxon>Bacillati</taxon>
        <taxon>Actinomycetota</taxon>
        <taxon>Actinomycetes</taxon>
        <taxon>Pseudonocardiales</taxon>
        <taxon>Pseudonocardiaceae</taxon>
        <taxon>Pseudonocardia</taxon>
    </lineage>
</organism>
<dbReference type="PRINTS" id="PR00469">
    <property type="entry name" value="PNDRDTASEII"/>
</dbReference>